<dbReference type="EMBL" id="JACCJZ010000010">
    <property type="protein sequence ID" value="NYZ61894.1"/>
    <property type="molecule type" value="Genomic_DNA"/>
</dbReference>
<comment type="caution">
    <text evidence="2">The sequence shown here is derived from an EMBL/GenBank/DDBJ whole genome shotgun (WGS) entry which is preliminary data.</text>
</comment>
<dbReference type="AlphaFoldDB" id="A0A7Z0TV53"/>
<feature type="region of interest" description="Disordered" evidence="1">
    <location>
        <begin position="1"/>
        <end position="28"/>
    </location>
</feature>
<evidence type="ECO:0000313" key="3">
    <source>
        <dbReference type="Proteomes" id="UP000589896"/>
    </source>
</evidence>
<dbReference type="Proteomes" id="UP000589896">
    <property type="component" value="Unassembled WGS sequence"/>
</dbReference>
<organism evidence="2 3">
    <name type="scientific">Luteimonas deserti</name>
    <dbReference type="NCBI Taxonomy" id="2752306"/>
    <lineage>
        <taxon>Bacteria</taxon>
        <taxon>Pseudomonadati</taxon>
        <taxon>Pseudomonadota</taxon>
        <taxon>Gammaproteobacteria</taxon>
        <taxon>Lysobacterales</taxon>
        <taxon>Lysobacteraceae</taxon>
        <taxon>Luteimonas</taxon>
    </lineage>
</organism>
<evidence type="ECO:0000313" key="2">
    <source>
        <dbReference type="EMBL" id="NYZ61894.1"/>
    </source>
</evidence>
<reference evidence="2 3" key="1">
    <citation type="submission" date="2020-07" db="EMBL/GenBank/DDBJ databases">
        <title>isolation of Luteimonas sp. SJ-16.</title>
        <authorList>
            <person name="Huang X.-X."/>
            <person name="Xu L."/>
            <person name="Sun J.-Q."/>
        </authorList>
    </citation>
    <scope>NUCLEOTIDE SEQUENCE [LARGE SCALE GENOMIC DNA]</scope>
    <source>
        <strain evidence="2 3">SJ-16</strain>
    </source>
</reference>
<keyword evidence="3" id="KW-1185">Reference proteome</keyword>
<accession>A0A7Z0TV53</accession>
<protein>
    <submittedName>
        <fullName evidence="2">Uncharacterized protein</fullName>
    </submittedName>
</protein>
<evidence type="ECO:0000256" key="1">
    <source>
        <dbReference type="SAM" id="MobiDB-lite"/>
    </source>
</evidence>
<gene>
    <name evidence="2" type="ORF">H0E82_03815</name>
</gene>
<sequence length="81" mass="8620">MGVAAPAFGGDDQTPPDVDPAEGLVAAAGEQPDERIVCRIERPIGSKLSRRVCRTAASIEEVREITVSGLRNTQTNAFKEP</sequence>
<proteinExistence type="predicted"/>
<name>A0A7Z0TV53_9GAMM</name>